<accession>A0ABP1XM29</accession>
<dbReference type="EMBL" id="LN679998">
    <property type="protein sequence ID" value="CEJ72396.1"/>
    <property type="molecule type" value="Genomic_DNA"/>
</dbReference>
<name>A0ABP1XM29_PARSO</name>
<protein>
    <recommendedName>
        <fullName evidence="4">RES domain-containing protein</fullName>
    </recommendedName>
</protein>
<organism evidence="2 3">
    <name type="scientific">Paraclostridium sordellii</name>
    <name type="common">Clostridium sordellii</name>
    <dbReference type="NCBI Taxonomy" id="1505"/>
    <lineage>
        <taxon>Bacteria</taxon>
        <taxon>Bacillati</taxon>
        <taxon>Bacillota</taxon>
        <taxon>Clostridia</taxon>
        <taxon>Peptostreptococcales</taxon>
        <taxon>Peptostreptococcaceae</taxon>
        <taxon>Paraclostridium</taxon>
    </lineage>
</organism>
<dbReference type="GeneID" id="97536157"/>
<evidence type="ECO:0000313" key="2">
    <source>
        <dbReference type="EMBL" id="CEJ72396.1"/>
    </source>
</evidence>
<keyword evidence="3" id="KW-1185">Reference proteome</keyword>
<evidence type="ECO:0000256" key="1">
    <source>
        <dbReference type="SAM" id="Coils"/>
    </source>
</evidence>
<feature type="coiled-coil region" evidence="1">
    <location>
        <begin position="16"/>
        <end position="43"/>
    </location>
</feature>
<evidence type="ECO:0000313" key="3">
    <source>
        <dbReference type="Proteomes" id="UP000032811"/>
    </source>
</evidence>
<proteinExistence type="predicted"/>
<sequence length="431" mass="50777">MACICCFFDNENQINIKQQSLTEERFEEKLKEYKKNYIKLVKELVSVNECNCKKTIGSESNNIYLKFCDDFLIDFQSNIELIEILFDEVIDIYEANLLKGRRYAYNKLDEFVSKRCRGGNISNSLDISTLLFRGRPIGKYDKGNIHEYYHIPFNKREIVPNQRFSISGNPMLYLAKSLQTISSELNEDYSKINYSVYMPKYSYFYRNGFFNISNYVDKTLNECIEPIINQGSIIEYDNDHFTFSKNNICRIISESILYQILTFPRSKVGVFVEEYTLPQLLTDYIKSKGYLGVIYQSSKPTKDIPNNLKYINLDYNYCFFVPYSKANYNDELLNKFYTACIGENEKIDSIQDLENSLDKYDIKLNRLKESGFNCNDYVMYKLCIEDHKKYITMLPMYEQSAYDSIKNIEITLLNKLVKLIIRDIESIEQGK</sequence>
<reference evidence="2 3" key="1">
    <citation type="submission" date="2014-11" db="EMBL/GenBank/DDBJ databases">
        <authorList>
            <person name="Aslett M.A."/>
            <person name="De Silva N."/>
        </authorList>
    </citation>
    <scope>NUCLEOTIDE SEQUENCE [LARGE SCALE GENOMIC DNA]</scope>
    <source>
        <strain evidence="2 3">ATCC9714</strain>
    </source>
</reference>
<dbReference type="RefSeq" id="WP_057574367.1">
    <property type="nucleotide sequence ID" value="NZ_CDNJ01000022.1"/>
</dbReference>
<gene>
    <name evidence="2" type="ORF">ATCC9714_02841</name>
</gene>
<dbReference type="Proteomes" id="UP000032811">
    <property type="component" value="Chromosome 1"/>
</dbReference>
<keyword evidence="1" id="KW-0175">Coiled coil</keyword>
<evidence type="ECO:0008006" key="4">
    <source>
        <dbReference type="Google" id="ProtNLM"/>
    </source>
</evidence>